<proteinExistence type="predicted"/>
<comment type="caution">
    <text evidence="1">The sequence shown here is derived from an EMBL/GenBank/DDBJ whole genome shotgun (WGS) entry which is preliminary data.</text>
</comment>
<protein>
    <submittedName>
        <fullName evidence="1">Ethanolamine utilization protein EutA</fullName>
    </submittedName>
</protein>
<dbReference type="PANTHER" id="PTHR32432:SF13">
    <property type="entry name" value="ETHANOLAMINE AMMONIA-LYASE REACTIVASE EUTA"/>
    <property type="match status" value="1"/>
</dbReference>
<dbReference type="Gene3D" id="3.30.420.40">
    <property type="match status" value="1"/>
</dbReference>
<dbReference type="SUPFAM" id="SSF53067">
    <property type="entry name" value="Actin-like ATPase domain"/>
    <property type="match status" value="1"/>
</dbReference>
<dbReference type="PANTHER" id="PTHR32432">
    <property type="entry name" value="CELL DIVISION PROTEIN FTSA-RELATED"/>
    <property type="match status" value="1"/>
</dbReference>
<dbReference type="EMBL" id="QGTW01000001">
    <property type="protein sequence ID" value="PWW31986.1"/>
    <property type="molecule type" value="Genomic_DNA"/>
</dbReference>
<sequence length="481" mass="53256">MTRYEAQKEDFLSAGIDIGTSTTKIVISRFSLMNMAGGTHMPRIEIIDKEVLYRSPIYRTPLKSSADIDIQAVESLVRQEYVKAGIEPKDIKTGAVIITGETATKQNAEEMVHYLSDHAGDFLVATAGPDLEGIIAAKGSGAYEHSKKTGKTVANIDIGGGTANVAVYKSGKLCGTCTLHIGGRLIEFEDSTIKSISPPVHKIFQQWDASVREGDSRSHTVIKELTDYMAAVIARMLKKELNDHDSPLLLGNEPNWQEEIEAIMFSGGISECIYHYEEPVSSPAEYDDIGEMLAMSLRENSELSYWTWVKPDETVRATVLGAGTQTTEISGSTIHVEIHDLPIRNLPVFQVRFGHDLSGGLKKLSKAIKQAIEIYDPLREGQNFALYLTEIPYLGFRDVQELTGVLLDSMQLKPRHDQPMVIVLESDHAKVLGQTIKVQKPEQSLICIDQIRVEHGDYIDIGHLLQTNVVPVVVKTLTFHQ</sequence>
<dbReference type="InterPro" id="IPR050696">
    <property type="entry name" value="FtsA/MreB"/>
</dbReference>
<dbReference type="Proteomes" id="UP000247150">
    <property type="component" value="Unassembled WGS sequence"/>
</dbReference>
<accession>A0A2V3A5H0</accession>
<dbReference type="InterPro" id="IPR043129">
    <property type="entry name" value="ATPase_NBD"/>
</dbReference>
<organism evidence="1 2">
    <name type="scientific">Cytobacillus oceanisediminis</name>
    <dbReference type="NCBI Taxonomy" id="665099"/>
    <lineage>
        <taxon>Bacteria</taxon>
        <taxon>Bacillati</taxon>
        <taxon>Bacillota</taxon>
        <taxon>Bacilli</taxon>
        <taxon>Bacillales</taxon>
        <taxon>Bacillaceae</taxon>
        <taxon>Cytobacillus</taxon>
    </lineage>
</organism>
<dbReference type="InterPro" id="IPR009377">
    <property type="entry name" value="EutA"/>
</dbReference>
<reference evidence="1 2" key="1">
    <citation type="submission" date="2018-05" db="EMBL/GenBank/DDBJ databases">
        <title>Freshwater and sediment microbial communities from various areas in North America, analyzing microbe dynamics in response to fracking.</title>
        <authorList>
            <person name="Lamendella R."/>
        </authorList>
    </citation>
    <scope>NUCLEOTIDE SEQUENCE [LARGE SCALE GENOMIC DNA]</scope>
    <source>
        <strain evidence="1 2">15_TX</strain>
    </source>
</reference>
<gene>
    <name evidence="1" type="ORF">DFO73_101244</name>
</gene>
<dbReference type="Pfam" id="PF06277">
    <property type="entry name" value="EutA"/>
    <property type="match status" value="1"/>
</dbReference>
<evidence type="ECO:0000313" key="1">
    <source>
        <dbReference type="EMBL" id="PWW31986.1"/>
    </source>
</evidence>
<name>A0A2V3A5H0_9BACI</name>
<dbReference type="AlphaFoldDB" id="A0A2V3A5H0"/>
<evidence type="ECO:0000313" key="2">
    <source>
        <dbReference type="Proteomes" id="UP000247150"/>
    </source>
</evidence>
<dbReference type="PIRSF" id="PIRSF012293">
    <property type="entry name" value="EutA"/>
    <property type="match status" value="1"/>
</dbReference>